<dbReference type="EMBL" id="ACYY01000038">
    <property type="protein sequence ID" value="EEW23705.1"/>
    <property type="molecule type" value="Genomic_DNA"/>
</dbReference>
<evidence type="ECO:0000313" key="1">
    <source>
        <dbReference type="EMBL" id="EEW23705.1"/>
    </source>
</evidence>
<accession>C8S5M7</accession>
<evidence type="ECO:0000313" key="2">
    <source>
        <dbReference type="Proteomes" id="UP000010121"/>
    </source>
</evidence>
<organism evidence="1 2">
    <name type="scientific">Rhodobacter ferrooxidans</name>
    <dbReference type="NCBI Taxonomy" id="371731"/>
    <lineage>
        <taxon>Bacteria</taxon>
        <taxon>Pseudomonadati</taxon>
        <taxon>Pseudomonadota</taxon>
        <taxon>Alphaproteobacteria</taxon>
        <taxon>Rhodobacterales</taxon>
        <taxon>Rhodobacter group</taxon>
        <taxon>Rhodobacter</taxon>
    </lineage>
</organism>
<dbReference type="eggNOG" id="COG3391">
    <property type="taxonomic scope" value="Bacteria"/>
</dbReference>
<keyword evidence="2" id="KW-1185">Reference proteome</keyword>
<proteinExistence type="predicted"/>
<gene>
    <name evidence="1" type="ORF">Rsw2DRAFT_3356</name>
</gene>
<dbReference type="STRING" id="371731.Rsw2DRAFT_3356"/>
<dbReference type="Proteomes" id="UP000010121">
    <property type="component" value="Unassembled WGS sequence"/>
</dbReference>
<dbReference type="AlphaFoldDB" id="C8S5M7"/>
<reference evidence="1 2" key="1">
    <citation type="submission" date="2009-08" db="EMBL/GenBank/DDBJ databases">
        <title>The draft genome of Rhodobacter sp. SW2.</title>
        <authorList>
            <consortium name="US DOE Joint Genome Institute (JGI-PGF)"/>
            <person name="Lucas S."/>
            <person name="Copeland A."/>
            <person name="Lapidus A."/>
            <person name="Glavina del Rio T."/>
            <person name="Tice H."/>
            <person name="Bruce D."/>
            <person name="Goodwin L."/>
            <person name="Pitluck S."/>
            <person name="Larimer F."/>
            <person name="Land M.L."/>
            <person name="Hauser L."/>
            <person name="Emerson D."/>
        </authorList>
    </citation>
    <scope>NUCLEOTIDE SEQUENCE [LARGE SCALE GENOMIC DNA]</scope>
    <source>
        <strain evidence="1 2">SW2</strain>
    </source>
</reference>
<name>C8S5M7_9RHOB</name>
<comment type="caution">
    <text evidence="1">The sequence shown here is derived from an EMBL/GenBank/DDBJ whole genome shotgun (WGS) entry which is preliminary data.</text>
</comment>
<protein>
    <submittedName>
        <fullName evidence="1">Uncharacterized protein</fullName>
    </submittedName>
</protein>
<sequence>MATLVLGAVGTAIGGAFGGAILGFSGAAIGGFIGSTVGSVVDSWIVSSLAPAQRIEGARLDTLRITSATEGAVIPPLALAKAFSRSGCGRIFPLFSGVMREGLSTGPVARTPESGLWAQVFSEPHDWHIPVFSLYAPDIAEFSGLLAEHFDFGGIRKMGPRSKLAWPSSALRLRKSGTESFRLSTGCSPA</sequence>